<dbReference type="PANTHER" id="PTHR21310">
    <property type="entry name" value="AMINOGLYCOSIDE PHOSPHOTRANSFERASE-RELATED-RELATED"/>
    <property type="match status" value="1"/>
</dbReference>
<dbReference type="InterPro" id="IPR011009">
    <property type="entry name" value="Kinase-like_dom_sf"/>
</dbReference>
<dbReference type="SUPFAM" id="SSF56112">
    <property type="entry name" value="Protein kinase-like (PK-like)"/>
    <property type="match status" value="1"/>
</dbReference>
<comment type="caution">
    <text evidence="2">The sequence shown here is derived from an EMBL/GenBank/DDBJ whole genome shotgun (WGS) entry which is preliminary data.</text>
</comment>
<dbReference type="EMBL" id="MU839016">
    <property type="protein sequence ID" value="KAK1765164.1"/>
    <property type="molecule type" value="Genomic_DNA"/>
</dbReference>
<dbReference type="Pfam" id="PF01636">
    <property type="entry name" value="APH"/>
    <property type="match status" value="1"/>
</dbReference>
<proteinExistence type="predicted"/>
<dbReference type="PANTHER" id="PTHR21310:SF37">
    <property type="entry name" value="AMINOGLYCOSIDE PHOSPHOTRANSFERASE DOMAIN-CONTAINING PROTEIN"/>
    <property type="match status" value="1"/>
</dbReference>
<reference evidence="2" key="1">
    <citation type="submission" date="2023-06" db="EMBL/GenBank/DDBJ databases">
        <title>Genome-scale phylogeny and comparative genomics of the fungal order Sordariales.</title>
        <authorList>
            <consortium name="Lawrence Berkeley National Laboratory"/>
            <person name="Hensen N."/>
            <person name="Bonometti L."/>
            <person name="Westerberg I."/>
            <person name="Brannstrom I.O."/>
            <person name="Guillou S."/>
            <person name="Cros-Aarteil S."/>
            <person name="Calhoun S."/>
            <person name="Haridas S."/>
            <person name="Kuo A."/>
            <person name="Mondo S."/>
            <person name="Pangilinan J."/>
            <person name="Riley R."/>
            <person name="Labutti K."/>
            <person name="Andreopoulos B."/>
            <person name="Lipzen A."/>
            <person name="Chen C."/>
            <person name="Yanf M."/>
            <person name="Daum C."/>
            <person name="Ng V."/>
            <person name="Clum A."/>
            <person name="Steindorff A."/>
            <person name="Ohm R."/>
            <person name="Martin F."/>
            <person name="Silar P."/>
            <person name="Natvig D."/>
            <person name="Lalanne C."/>
            <person name="Gautier V."/>
            <person name="Ament-Velasquez S.L."/>
            <person name="Kruys A."/>
            <person name="Hutchinson M.I."/>
            <person name="Powell A.J."/>
            <person name="Barry K."/>
            <person name="Miller A.N."/>
            <person name="Grigoriev I.V."/>
            <person name="Debuchy R."/>
            <person name="Gladieux P."/>
            <person name="Thoren M.H."/>
            <person name="Johannesson H."/>
        </authorList>
    </citation>
    <scope>NUCLEOTIDE SEQUENCE</scope>
    <source>
        <strain evidence="2">8032-3</strain>
    </source>
</reference>
<keyword evidence="3" id="KW-1185">Reference proteome</keyword>
<accession>A0AAJ0FK47</accession>
<dbReference type="Proteomes" id="UP001244011">
    <property type="component" value="Unassembled WGS sequence"/>
</dbReference>
<dbReference type="Gene3D" id="3.30.200.20">
    <property type="entry name" value="Phosphorylase Kinase, domain 1"/>
    <property type="match status" value="1"/>
</dbReference>
<gene>
    <name evidence="2" type="ORF">QBC33DRAFT_579732</name>
</gene>
<evidence type="ECO:0000313" key="2">
    <source>
        <dbReference type="EMBL" id="KAK1765164.1"/>
    </source>
</evidence>
<dbReference type="InterPro" id="IPR051678">
    <property type="entry name" value="AGP_Transferase"/>
</dbReference>
<dbReference type="GeneID" id="85314349"/>
<protein>
    <recommendedName>
        <fullName evidence="1">Aminoglycoside phosphotransferase domain-containing protein</fullName>
    </recommendedName>
</protein>
<dbReference type="InterPro" id="IPR002575">
    <property type="entry name" value="Aminoglycoside_PTrfase"/>
</dbReference>
<dbReference type="AlphaFoldDB" id="A0AAJ0FK47"/>
<dbReference type="RefSeq" id="XP_060281377.1">
    <property type="nucleotide sequence ID" value="XM_060431162.1"/>
</dbReference>
<evidence type="ECO:0000313" key="3">
    <source>
        <dbReference type="Proteomes" id="UP001244011"/>
    </source>
</evidence>
<name>A0AAJ0FK47_9PEZI</name>
<evidence type="ECO:0000259" key="1">
    <source>
        <dbReference type="Pfam" id="PF01636"/>
    </source>
</evidence>
<sequence length="486" mass="56010">MDWDDRFNLDNNVSFLSWIRKYDDAREKQLTDWVATFHRDRLPCKLTSHKRNDSRGAYNLSCKVEFQNGEKWIVRFPMVGKVVNADEKIEIEVATMNLIRRQTTIPVPEVKAWGLAVDNALGIGPFIMMDFVEGIGVDDVLQNPDARIMRQDISERAIEQLDFLHIGSLTSKSPAGECGFAATIRSRPLSKKSHDFLLEGGVNVLGPQDQVFASTTGYFHHIVDQDLQHLHDQPNSVDDEHDAREKYIYFNIMKALIPRHVLAGHDIGPFKRTCDDFQPTNMIVNNEQDLKVIAVIDWEWSYTAPAQLVNSTPAWLVIESPNAWASVDERLARFNKHLELYTRILEEEEPMVLGDGVSEGQKPSTMLHACRKDGRQWFHFIILRGFNGPTCVPFIKLREETKDWDELVAAVPEEDIDCFVQKKMAGLQKYEKELFEMQERYRMALNGDLEDLDAFLRMNTETLDVDDSRRQWQSWTCFNRGSLLGE</sequence>
<organism evidence="2 3">
    <name type="scientific">Phialemonium atrogriseum</name>
    <dbReference type="NCBI Taxonomy" id="1093897"/>
    <lineage>
        <taxon>Eukaryota</taxon>
        <taxon>Fungi</taxon>
        <taxon>Dikarya</taxon>
        <taxon>Ascomycota</taxon>
        <taxon>Pezizomycotina</taxon>
        <taxon>Sordariomycetes</taxon>
        <taxon>Sordariomycetidae</taxon>
        <taxon>Cephalothecales</taxon>
        <taxon>Cephalothecaceae</taxon>
        <taxon>Phialemonium</taxon>
    </lineage>
</organism>
<feature type="domain" description="Aminoglycoside phosphotransferase" evidence="1">
    <location>
        <begin position="54"/>
        <end position="301"/>
    </location>
</feature>